<evidence type="ECO:0000256" key="4">
    <source>
        <dbReference type="ARBA" id="ARBA00022833"/>
    </source>
</evidence>
<reference evidence="8 9" key="1">
    <citation type="submission" date="2006-01" db="EMBL/GenBank/DDBJ databases">
        <authorList>
            <person name="Hagstrom A."/>
            <person name="Ferriera S."/>
            <person name="Johnson J."/>
            <person name="Kravitz S."/>
            <person name="Halpern A."/>
            <person name="Remington K."/>
            <person name="Beeson K."/>
            <person name="Tran B."/>
            <person name="Rogers Y.-H."/>
            <person name="Friedman R."/>
            <person name="Venter J.C."/>
        </authorList>
    </citation>
    <scope>NUCLEOTIDE SEQUENCE [LARGE SCALE GENOMIC DNA]</scope>
    <source>
        <strain evidence="8 9">SKA53</strain>
    </source>
</reference>
<proteinExistence type="inferred from homology"/>
<evidence type="ECO:0000256" key="1">
    <source>
        <dbReference type="ARBA" id="ARBA00006217"/>
    </source>
</evidence>
<feature type="binding site" evidence="7">
    <location>
        <position position="47"/>
    </location>
    <ligand>
        <name>Zn(2+)</name>
        <dbReference type="ChEBI" id="CHEBI:29105"/>
    </ligand>
</feature>
<dbReference type="PANTHER" id="PTHR11002">
    <property type="entry name" value="CARBONIC ANHYDRASE"/>
    <property type="match status" value="1"/>
</dbReference>
<dbReference type="Pfam" id="PF00484">
    <property type="entry name" value="Pro_CA"/>
    <property type="match status" value="1"/>
</dbReference>
<evidence type="ECO:0000256" key="2">
    <source>
        <dbReference type="ARBA" id="ARBA00012925"/>
    </source>
</evidence>
<evidence type="ECO:0000256" key="6">
    <source>
        <dbReference type="ARBA" id="ARBA00048348"/>
    </source>
</evidence>
<dbReference type="EMBL" id="AAMS01000004">
    <property type="protein sequence ID" value="EAQ06688.1"/>
    <property type="molecule type" value="Genomic_DNA"/>
</dbReference>
<accession>A3V4X0</accession>
<feature type="binding site" evidence="7">
    <location>
        <position position="108"/>
    </location>
    <ligand>
        <name>Zn(2+)</name>
        <dbReference type="ChEBI" id="CHEBI:29105"/>
    </ligand>
</feature>
<dbReference type="GO" id="GO:0008270">
    <property type="term" value="F:zinc ion binding"/>
    <property type="evidence" value="ECO:0007669"/>
    <property type="project" value="InterPro"/>
</dbReference>
<keyword evidence="9" id="KW-1185">Reference proteome</keyword>
<keyword evidence="3 7" id="KW-0479">Metal-binding</keyword>
<dbReference type="SMART" id="SM00947">
    <property type="entry name" value="Pro_CA"/>
    <property type="match status" value="1"/>
</dbReference>
<feature type="binding site" evidence="7">
    <location>
        <position position="49"/>
    </location>
    <ligand>
        <name>Zn(2+)</name>
        <dbReference type="ChEBI" id="CHEBI:29105"/>
    </ligand>
</feature>
<feature type="binding site" evidence="7">
    <location>
        <position position="111"/>
    </location>
    <ligand>
        <name>Zn(2+)</name>
        <dbReference type="ChEBI" id="CHEBI:29105"/>
    </ligand>
</feature>
<evidence type="ECO:0000313" key="8">
    <source>
        <dbReference type="EMBL" id="EAQ06688.1"/>
    </source>
</evidence>
<dbReference type="Gene3D" id="3.40.1050.10">
    <property type="entry name" value="Carbonic anhydrase"/>
    <property type="match status" value="1"/>
</dbReference>
<dbReference type="eggNOG" id="COG0288">
    <property type="taxonomic scope" value="Bacteria"/>
</dbReference>
<dbReference type="OrthoDB" id="9797527at2"/>
<dbReference type="GO" id="GO:0004089">
    <property type="term" value="F:carbonate dehydratase activity"/>
    <property type="evidence" value="ECO:0007669"/>
    <property type="project" value="UniProtKB-EC"/>
</dbReference>
<gene>
    <name evidence="8" type="ORF">SKA53_14111</name>
</gene>
<evidence type="ECO:0000256" key="3">
    <source>
        <dbReference type="ARBA" id="ARBA00022723"/>
    </source>
</evidence>
<dbReference type="InterPro" id="IPR045066">
    <property type="entry name" value="Beta_CA_cladeB"/>
</dbReference>
<dbReference type="CDD" id="cd00884">
    <property type="entry name" value="beta_CA_cladeB"/>
    <property type="match status" value="1"/>
</dbReference>
<comment type="cofactor">
    <cofactor evidence="7">
        <name>Zn(2+)</name>
        <dbReference type="ChEBI" id="CHEBI:29105"/>
    </cofactor>
    <text evidence="7">Binds 1 zinc ion per subunit.</text>
</comment>
<dbReference type="STRING" id="314232.SKA53_14111"/>
<dbReference type="RefSeq" id="WP_007206761.1">
    <property type="nucleotide sequence ID" value="NZ_CH672414.1"/>
</dbReference>
<evidence type="ECO:0000313" key="9">
    <source>
        <dbReference type="Proteomes" id="UP000004507"/>
    </source>
</evidence>
<dbReference type="HOGENOM" id="CLU_053879_5_3_5"/>
<protein>
    <recommendedName>
        <fullName evidence="2">carbonic anhydrase</fullName>
        <ecNumber evidence="2">4.2.1.1</ecNumber>
    </recommendedName>
</protein>
<comment type="similarity">
    <text evidence="1">Belongs to the beta-class carbonic anhydrase family.</text>
</comment>
<comment type="catalytic activity">
    <reaction evidence="6">
        <text>hydrogencarbonate + H(+) = CO2 + H2O</text>
        <dbReference type="Rhea" id="RHEA:10748"/>
        <dbReference type="ChEBI" id="CHEBI:15377"/>
        <dbReference type="ChEBI" id="CHEBI:15378"/>
        <dbReference type="ChEBI" id="CHEBI:16526"/>
        <dbReference type="ChEBI" id="CHEBI:17544"/>
        <dbReference type="EC" id="4.2.1.1"/>
    </reaction>
</comment>
<dbReference type="PANTHER" id="PTHR11002:SF76">
    <property type="entry name" value="CARBONIC ANHYDRASE"/>
    <property type="match status" value="1"/>
</dbReference>
<dbReference type="Proteomes" id="UP000004507">
    <property type="component" value="Unassembled WGS sequence"/>
</dbReference>
<evidence type="ECO:0000256" key="5">
    <source>
        <dbReference type="ARBA" id="ARBA00023239"/>
    </source>
</evidence>
<name>A3V4X0_9RHOB</name>
<dbReference type="InterPro" id="IPR036874">
    <property type="entry name" value="Carbonic_anhydrase_sf"/>
</dbReference>
<dbReference type="EC" id="4.2.1.1" evidence="2"/>
<dbReference type="AlphaFoldDB" id="A3V4X0"/>
<dbReference type="SUPFAM" id="SSF53056">
    <property type="entry name" value="beta-carbonic anhydrase, cab"/>
    <property type="match status" value="1"/>
</dbReference>
<keyword evidence="4 7" id="KW-0862">Zinc</keyword>
<dbReference type="InterPro" id="IPR001765">
    <property type="entry name" value="Carbonic_anhydrase"/>
</dbReference>
<sequence>MHYVHPLPAYLVDRYNGWKATVFESNKTTYGELAAQGQQPRVMIVSCCDSRVHATSIFGADLGELFIHRNIANLIPQYEPDGLHHGTSAAVEYGVCTLKVQHLIVLGHSGCGGVEGCYNMCAGHAPDLNEKTSFVGRWLDIMRPAYDGLPPGDDSSRKEALEKASILVSLQNLMTFPFIRSAVLDGSISLHGLWKNIGEGLLEIYDPIDDCFVPL</sequence>
<comment type="caution">
    <text evidence="8">The sequence shown here is derived from an EMBL/GenBank/DDBJ whole genome shotgun (WGS) entry which is preliminary data.</text>
</comment>
<evidence type="ECO:0000256" key="7">
    <source>
        <dbReference type="PIRSR" id="PIRSR601765-1"/>
    </source>
</evidence>
<organism evidence="8 9">
    <name type="scientific">Yoonia vestfoldensis SKA53</name>
    <dbReference type="NCBI Taxonomy" id="314232"/>
    <lineage>
        <taxon>Bacteria</taxon>
        <taxon>Pseudomonadati</taxon>
        <taxon>Pseudomonadota</taxon>
        <taxon>Alphaproteobacteria</taxon>
        <taxon>Rhodobacterales</taxon>
        <taxon>Paracoccaceae</taxon>
        <taxon>Yoonia</taxon>
    </lineage>
</organism>
<keyword evidence="5" id="KW-0456">Lyase</keyword>